<comment type="caution">
    <text evidence="2">The sequence shown here is derived from an EMBL/GenBank/DDBJ whole genome shotgun (WGS) entry which is preliminary data.</text>
</comment>
<dbReference type="EMBL" id="BOOC01000009">
    <property type="protein sequence ID" value="GIH39562.1"/>
    <property type="molecule type" value="Genomic_DNA"/>
</dbReference>
<evidence type="ECO:0000313" key="3">
    <source>
        <dbReference type="Proteomes" id="UP000603904"/>
    </source>
</evidence>
<dbReference type="Gene3D" id="3.40.710.10">
    <property type="entry name" value="DD-peptidase/beta-lactamase superfamily"/>
    <property type="match status" value="1"/>
</dbReference>
<evidence type="ECO:0000313" key="2">
    <source>
        <dbReference type="EMBL" id="GIH39562.1"/>
    </source>
</evidence>
<dbReference type="Proteomes" id="UP000603904">
    <property type="component" value="Unassembled WGS sequence"/>
</dbReference>
<name>A0ABQ4FXN5_9ACTN</name>
<proteinExistence type="predicted"/>
<dbReference type="SUPFAM" id="SSF56601">
    <property type="entry name" value="beta-lactamase/transpeptidase-like"/>
    <property type="match status" value="1"/>
</dbReference>
<organism evidence="2 3">
    <name type="scientific">Microbispora corallina</name>
    <dbReference type="NCBI Taxonomy" id="83302"/>
    <lineage>
        <taxon>Bacteria</taxon>
        <taxon>Bacillati</taxon>
        <taxon>Actinomycetota</taxon>
        <taxon>Actinomycetes</taxon>
        <taxon>Streptosporangiales</taxon>
        <taxon>Streptosporangiaceae</taxon>
        <taxon>Microbispora</taxon>
    </lineage>
</organism>
<evidence type="ECO:0000256" key="1">
    <source>
        <dbReference type="SAM" id="MobiDB-lite"/>
    </source>
</evidence>
<keyword evidence="2" id="KW-0449">Lipoprotein</keyword>
<gene>
    <name evidence="2" type="ORF">Mco01_25620</name>
</gene>
<feature type="region of interest" description="Disordered" evidence="1">
    <location>
        <begin position="44"/>
        <end position="95"/>
    </location>
</feature>
<reference evidence="2 3" key="1">
    <citation type="submission" date="2021-01" db="EMBL/GenBank/DDBJ databases">
        <title>Whole genome shotgun sequence of Microbispora corallina NBRC 16416.</title>
        <authorList>
            <person name="Komaki H."/>
            <person name="Tamura T."/>
        </authorList>
    </citation>
    <scope>NUCLEOTIDE SEQUENCE [LARGE SCALE GENOMIC DNA]</scope>
    <source>
        <strain evidence="2 3">NBRC 16416</strain>
    </source>
</reference>
<dbReference type="RefSeq" id="WP_204057083.1">
    <property type="nucleotide sequence ID" value="NZ_BAAAGP010000004.1"/>
</dbReference>
<accession>A0ABQ4FXN5</accession>
<feature type="compositionally biased region" description="Low complexity" evidence="1">
    <location>
        <begin position="53"/>
        <end position="72"/>
    </location>
</feature>
<keyword evidence="3" id="KW-1185">Reference proteome</keyword>
<sequence>MRHRPPARAAVTAPAAAIRPGGLHAVLPAVLAAVLLATGCGAAGPAPGGGSERTGSGPSGTSTTGASTPGTTVPRAARPAHTATGRAAPASPRPVRVPAGVTAGYVVVDRSTGGAGRVVARHDAHRRFRSASVVKILIALDYLERHRGPVSRADLALLTPMLRGSDDDAATTLWHRGGQGEIVRRTARRLGLADTAPPPAAKPGFWGYTAISASDIALVYRYLLDQAQPRVRDLILGNLRQAWHCASDGFDQYFGIPRAVPRPWLVKQGWSGFGSTPPTRCGRTGTASYEMGTFHSTRDPVDFVRPVLHTTGVIGDRLIMVVLTVQPSGASFTNSAARVTKLARDLYLSVA</sequence>
<dbReference type="InterPro" id="IPR012338">
    <property type="entry name" value="Beta-lactam/transpept-like"/>
</dbReference>
<feature type="compositionally biased region" description="Low complexity" evidence="1">
    <location>
        <begin position="85"/>
        <end position="95"/>
    </location>
</feature>
<protein>
    <submittedName>
        <fullName evidence="2">Lipoprotein</fullName>
    </submittedName>
</protein>